<dbReference type="Gene3D" id="2.160.10.10">
    <property type="entry name" value="Hexapeptide repeat proteins"/>
    <property type="match status" value="1"/>
</dbReference>
<dbReference type="EMBL" id="QPMM01000001">
    <property type="protein sequence ID" value="RFS26992.1"/>
    <property type="molecule type" value="Genomic_DNA"/>
</dbReference>
<dbReference type="InterPro" id="IPR011004">
    <property type="entry name" value="Trimer_LpxA-like_sf"/>
</dbReference>
<proteinExistence type="inferred from homology"/>
<dbReference type="AlphaFoldDB" id="A0A3E1YHY1"/>
<dbReference type="GO" id="GO:0005829">
    <property type="term" value="C:cytosol"/>
    <property type="evidence" value="ECO:0007669"/>
    <property type="project" value="TreeGrafter"/>
</dbReference>
<gene>
    <name evidence="3" type="ORF">DVR12_04195</name>
</gene>
<keyword evidence="4" id="KW-1185">Reference proteome</keyword>
<evidence type="ECO:0000256" key="1">
    <source>
        <dbReference type="ARBA" id="ARBA00007274"/>
    </source>
</evidence>
<protein>
    <submittedName>
        <fullName evidence="3">Putative colanic acid biosynthesis acetyltransferase</fullName>
    </submittedName>
</protein>
<keyword evidence="2 3" id="KW-0808">Transferase</keyword>
<sequence length="202" mass="23011">MNVYKNDPYKKSTFPFSNRLRRFIWIISWKLLGKWTPIPFHNWRVFLVRLFGAKIGLANAIYPDCKIWAPWLLETGDVVTIGPGVEVYNPGGVRLGHHTVLSQNSYLCGATHNYNDINFAYLKRRIVTEPYVWICARAVVLPGVVCREGSILGVSSVISKDMEAWTVYSGHPAIKIKKRKNFLEAPVPLPDKTDILDKDLIP</sequence>
<dbReference type="InterPro" id="IPR051159">
    <property type="entry name" value="Hexapeptide_acetyltransf"/>
</dbReference>
<evidence type="ECO:0000313" key="4">
    <source>
        <dbReference type="Proteomes" id="UP000260644"/>
    </source>
</evidence>
<comment type="similarity">
    <text evidence="1">Belongs to the transferase hexapeptide repeat family.</text>
</comment>
<name>A0A3E1YHY1_9BACT</name>
<dbReference type="SUPFAM" id="SSF51161">
    <property type="entry name" value="Trimeric LpxA-like enzymes"/>
    <property type="match status" value="1"/>
</dbReference>
<dbReference type="Proteomes" id="UP000260644">
    <property type="component" value="Unassembled WGS sequence"/>
</dbReference>
<evidence type="ECO:0000313" key="3">
    <source>
        <dbReference type="EMBL" id="RFS26992.1"/>
    </source>
</evidence>
<accession>A0A3E1YHY1</accession>
<evidence type="ECO:0000256" key="2">
    <source>
        <dbReference type="ARBA" id="ARBA00022679"/>
    </source>
</evidence>
<organism evidence="3 4">
    <name type="scientific">Chitinophaga silvatica</name>
    <dbReference type="NCBI Taxonomy" id="2282649"/>
    <lineage>
        <taxon>Bacteria</taxon>
        <taxon>Pseudomonadati</taxon>
        <taxon>Bacteroidota</taxon>
        <taxon>Chitinophagia</taxon>
        <taxon>Chitinophagales</taxon>
        <taxon>Chitinophagaceae</taxon>
        <taxon>Chitinophaga</taxon>
    </lineage>
</organism>
<dbReference type="PANTHER" id="PTHR23416">
    <property type="entry name" value="SIALIC ACID SYNTHASE-RELATED"/>
    <property type="match status" value="1"/>
</dbReference>
<dbReference type="PANTHER" id="PTHR23416:SF23">
    <property type="entry name" value="ACETYLTRANSFERASE C18B11.09C-RELATED"/>
    <property type="match status" value="1"/>
</dbReference>
<dbReference type="RefSeq" id="WP_116974184.1">
    <property type="nucleotide sequence ID" value="NZ_QPMM01000001.1"/>
</dbReference>
<comment type="caution">
    <text evidence="3">The sequence shown here is derived from an EMBL/GenBank/DDBJ whole genome shotgun (WGS) entry which is preliminary data.</text>
</comment>
<reference evidence="3 4" key="1">
    <citation type="submission" date="2018-07" db="EMBL/GenBank/DDBJ databases">
        <title>Chitinophaga K2CV101002-2 sp. nov., isolated from a monsoon evergreen broad-leaved forest soil.</title>
        <authorList>
            <person name="Lv Y."/>
        </authorList>
    </citation>
    <scope>NUCLEOTIDE SEQUENCE [LARGE SCALE GENOMIC DNA]</scope>
    <source>
        <strain evidence="3 4">GDMCC 1.1288</strain>
    </source>
</reference>
<dbReference type="GO" id="GO:0008374">
    <property type="term" value="F:O-acyltransferase activity"/>
    <property type="evidence" value="ECO:0007669"/>
    <property type="project" value="TreeGrafter"/>
</dbReference>
<dbReference type="OrthoDB" id="9814490at2"/>